<comment type="catalytic activity">
    <reaction evidence="8">
        <text>arsenic triglutathione + 3 [thioredoxin]-dithiol + 3 S-adenosyl-L-methionine = trimethylarsine + 3 [thioredoxin]-disulfide + 3 glutathione + 3 S-adenosyl-L-homocysteine + 3 H(+)</text>
        <dbReference type="Rhea" id="RHEA:69432"/>
        <dbReference type="Rhea" id="RHEA-COMP:10698"/>
        <dbReference type="Rhea" id="RHEA-COMP:10700"/>
        <dbReference type="ChEBI" id="CHEBI:15378"/>
        <dbReference type="ChEBI" id="CHEBI:27130"/>
        <dbReference type="ChEBI" id="CHEBI:29950"/>
        <dbReference type="ChEBI" id="CHEBI:50058"/>
        <dbReference type="ChEBI" id="CHEBI:57856"/>
        <dbReference type="ChEBI" id="CHEBI:57925"/>
        <dbReference type="ChEBI" id="CHEBI:59789"/>
        <dbReference type="ChEBI" id="CHEBI:183640"/>
        <dbReference type="EC" id="2.1.1.137"/>
    </reaction>
</comment>
<dbReference type="InterPro" id="IPR025714">
    <property type="entry name" value="Methyltranfer_dom"/>
</dbReference>
<dbReference type="SUPFAM" id="SSF53335">
    <property type="entry name" value="S-adenosyl-L-methionine-dependent methyltransferases"/>
    <property type="match status" value="1"/>
</dbReference>
<dbReference type="InterPro" id="IPR029063">
    <property type="entry name" value="SAM-dependent_MTases_sf"/>
</dbReference>
<evidence type="ECO:0000256" key="1">
    <source>
        <dbReference type="ARBA" id="ARBA00022679"/>
    </source>
</evidence>
<dbReference type="EMBL" id="LR903571">
    <property type="protein sequence ID" value="CAD7252043.1"/>
    <property type="molecule type" value="Genomic_DNA"/>
</dbReference>
<sequence length="325" mass="36839">MSRGGIRLCRKYGCGMPFPDGLEGCKVLDLGCDAGRDAFVLSQLVGEHGIVVGVDMNPHQIAKAEQYLNYHMAKFGFMALPNVKFKHGYLENLQDLNLKEKYFDVIVSNCVMNLCSDKRSVLSQAYNHLKSGGEMYFNDIYASCPIPESLKENNEFWGERFSGALWWEDLHALCDEIGFHPPLIKEVNPVFLAVEELRRRAPTCECFCLPSADPPPKGLRFASVTYRIFKPLNNAAAPKAAIYNGKLLNCSDTWEFTHDLVFKTGVPRNISKEYVSILETSRFRTRFKFQEVIDKKMIHEHTKTNPFDMIPDPYANLSGLVGYSI</sequence>
<keyword evidence="1" id="KW-0808">Transferase</keyword>
<evidence type="ECO:0000256" key="2">
    <source>
        <dbReference type="ARBA" id="ARBA00022691"/>
    </source>
</evidence>
<comment type="similarity">
    <text evidence="3">Belongs to the methyltransferase superfamily. Arsenite methyltransferase family.</text>
</comment>
<dbReference type="AlphaFoldDB" id="A0A7R9AD92"/>
<evidence type="ECO:0000256" key="8">
    <source>
        <dbReference type="ARBA" id="ARBA00048428"/>
    </source>
</evidence>
<dbReference type="CDD" id="cd02440">
    <property type="entry name" value="AdoMet_MTases"/>
    <property type="match status" value="1"/>
</dbReference>
<evidence type="ECO:0000259" key="9">
    <source>
        <dbReference type="Pfam" id="PF13847"/>
    </source>
</evidence>
<evidence type="ECO:0000256" key="4">
    <source>
        <dbReference type="ARBA" id="ARBA00034521"/>
    </source>
</evidence>
<dbReference type="Proteomes" id="UP000677054">
    <property type="component" value="Unassembled WGS sequence"/>
</dbReference>
<dbReference type="PANTHER" id="PTHR43675:SF8">
    <property type="entry name" value="ARSENITE METHYLTRANSFERASE"/>
    <property type="match status" value="1"/>
</dbReference>
<dbReference type="Pfam" id="PF13847">
    <property type="entry name" value="Methyltransf_31"/>
    <property type="match status" value="1"/>
</dbReference>
<evidence type="ECO:0000256" key="7">
    <source>
        <dbReference type="ARBA" id="ARBA00047943"/>
    </source>
</evidence>
<name>A0A7R9AD92_9CRUS</name>
<comment type="catalytic activity">
    <reaction evidence="7">
        <text>arsenic triglutathione + 2 [thioredoxin]-dithiol + 2 S-adenosyl-L-methionine + H2O = dimethylarsinous acid + 2 [thioredoxin]-disulfide + 3 glutathione + 2 S-adenosyl-L-homocysteine + 2 H(+)</text>
        <dbReference type="Rhea" id="RHEA:69464"/>
        <dbReference type="Rhea" id="RHEA-COMP:10698"/>
        <dbReference type="Rhea" id="RHEA-COMP:10700"/>
        <dbReference type="ChEBI" id="CHEBI:15377"/>
        <dbReference type="ChEBI" id="CHEBI:15378"/>
        <dbReference type="ChEBI" id="CHEBI:23808"/>
        <dbReference type="ChEBI" id="CHEBI:29950"/>
        <dbReference type="ChEBI" id="CHEBI:50058"/>
        <dbReference type="ChEBI" id="CHEBI:57856"/>
        <dbReference type="ChEBI" id="CHEBI:57925"/>
        <dbReference type="ChEBI" id="CHEBI:59789"/>
        <dbReference type="ChEBI" id="CHEBI:183640"/>
        <dbReference type="EC" id="2.1.1.137"/>
    </reaction>
</comment>
<proteinExistence type="inferred from homology"/>
<keyword evidence="11" id="KW-1185">Reference proteome</keyword>
<evidence type="ECO:0000256" key="6">
    <source>
        <dbReference type="ARBA" id="ARBA00047941"/>
    </source>
</evidence>
<reference evidence="10" key="1">
    <citation type="submission" date="2020-11" db="EMBL/GenBank/DDBJ databases">
        <authorList>
            <person name="Tran Van P."/>
        </authorList>
    </citation>
    <scope>NUCLEOTIDE SEQUENCE</scope>
</reference>
<dbReference type="EMBL" id="CAJPEV010004054">
    <property type="protein sequence ID" value="CAG0901079.1"/>
    <property type="molecule type" value="Genomic_DNA"/>
</dbReference>
<protein>
    <recommendedName>
        <fullName evidence="5">Arsenite methyltransferase</fullName>
        <ecNumber evidence="4">2.1.1.137</ecNumber>
    </recommendedName>
</protein>
<organism evidence="10">
    <name type="scientific">Darwinula stevensoni</name>
    <dbReference type="NCBI Taxonomy" id="69355"/>
    <lineage>
        <taxon>Eukaryota</taxon>
        <taxon>Metazoa</taxon>
        <taxon>Ecdysozoa</taxon>
        <taxon>Arthropoda</taxon>
        <taxon>Crustacea</taxon>
        <taxon>Oligostraca</taxon>
        <taxon>Ostracoda</taxon>
        <taxon>Podocopa</taxon>
        <taxon>Podocopida</taxon>
        <taxon>Darwinulocopina</taxon>
        <taxon>Darwinuloidea</taxon>
        <taxon>Darwinulidae</taxon>
        <taxon>Darwinula</taxon>
    </lineage>
</organism>
<dbReference type="EC" id="2.1.1.137" evidence="4"/>
<evidence type="ECO:0000256" key="3">
    <source>
        <dbReference type="ARBA" id="ARBA00034487"/>
    </source>
</evidence>
<dbReference type="GO" id="GO:0030791">
    <property type="term" value="F:arsenite methyltransferase activity"/>
    <property type="evidence" value="ECO:0007669"/>
    <property type="project" value="UniProtKB-EC"/>
</dbReference>
<dbReference type="Gene3D" id="3.40.5.100">
    <property type="match status" value="1"/>
</dbReference>
<evidence type="ECO:0000313" key="11">
    <source>
        <dbReference type="Proteomes" id="UP000677054"/>
    </source>
</evidence>
<evidence type="ECO:0000313" key="10">
    <source>
        <dbReference type="EMBL" id="CAD7252043.1"/>
    </source>
</evidence>
<dbReference type="OrthoDB" id="6378906at2759"/>
<keyword evidence="2" id="KW-0949">S-adenosyl-L-methionine</keyword>
<accession>A0A7R9AD92</accession>
<evidence type="ECO:0000256" key="5">
    <source>
        <dbReference type="ARBA" id="ARBA00034545"/>
    </source>
</evidence>
<comment type="catalytic activity">
    <reaction evidence="6">
        <text>arsenic triglutathione + [thioredoxin]-dithiol + S-adenosyl-L-methionine + 2 H2O = methylarsonous acid + [thioredoxin]-disulfide + 3 glutathione + S-adenosyl-L-homocysteine + H(+)</text>
        <dbReference type="Rhea" id="RHEA:69460"/>
        <dbReference type="Rhea" id="RHEA-COMP:10698"/>
        <dbReference type="Rhea" id="RHEA-COMP:10700"/>
        <dbReference type="ChEBI" id="CHEBI:15377"/>
        <dbReference type="ChEBI" id="CHEBI:15378"/>
        <dbReference type="ChEBI" id="CHEBI:17826"/>
        <dbReference type="ChEBI" id="CHEBI:29950"/>
        <dbReference type="ChEBI" id="CHEBI:50058"/>
        <dbReference type="ChEBI" id="CHEBI:57856"/>
        <dbReference type="ChEBI" id="CHEBI:57925"/>
        <dbReference type="ChEBI" id="CHEBI:59789"/>
        <dbReference type="ChEBI" id="CHEBI:183640"/>
        <dbReference type="EC" id="2.1.1.137"/>
    </reaction>
</comment>
<gene>
    <name evidence="10" type="ORF">DSTB1V02_LOCUS11804</name>
</gene>
<feature type="domain" description="Methyltransferase" evidence="9">
    <location>
        <begin position="23"/>
        <end position="175"/>
    </location>
</feature>
<dbReference type="InterPro" id="IPR026669">
    <property type="entry name" value="Arsenite_MeTrfase-like"/>
</dbReference>
<dbReference type="Gene3D" id="3.40.50.150">
    <property type="entry name" value="Vaccinia Virus protein VP39"/>
    <property type="match status" value="1"/>
</dbReference>
<dbReference type="PANTHER" id="PTHR43675">
    <property type="entry name" value="ARSENITE METHYLTRANSFERASE"/>
    <property type="match status" value="1"/>
</dbReference>